<dbReference type="PANTHER" id="PTHR33606:SF3">
    <property type="entry name" value="PROTEIN YCII"/>
    <property type="match status" value="1"/>
</dbReference>
<dbReference type="Gene3D" id="3.30.70.1060">
    <property type="entry name" value="Dimeric alpha+beta barrel"/>
    <property type="match status" value="1"/>
</dbReference>
<evidence type="ECO:0000256" key="1">
    <source>
        <dbReference type="SAM" id="SignalP"/>
    </source>
</evidence>
<comment type="caution">
    <text evidence="3">The sequence shown here is derived from an EMBL/GenBank/DDBJ whole genome shotgun (WGS) entry which is preliminary data.</text>
</comment>
<evidence type="ECO:0000259" key="2">
    <source>
        <dbReference type="Pfam" id="PF03795"/>
    </source>
</evidence>
<dbReference type="AlphaFoldDB" id="A0A1F8A6K3"/>
<evidence type="ECO:0000313" key="4">
    <source>
        <dbReference type="Proteomes" id="UP000179179"/>
    </source>
</evidence>
<evidence type="ECO:0000313" key="3">
    <source>
        <dbReference type="EMBL" id="OGM47382.1"/>
    </source>
</evidence>
<name>A0A1F8A6K3_9EURO</name>
<proteinExistence type="predicted"/>
<gene>
    <name evidence="3" type="ORF">ABOM_003805</name>
</gene>
<feature type="chain" id="PRO_5009534516" description="YCII-related domain-containing protein" evidence="1">
    <location>
        <begin position="19"/>
        <end position="135"/>
    </location>
</feature>
<feature type="signal peptide" evidence="1">
    <location>
        <begin position="1"/>
        <end position="18"/>
    </location>
</feature>
<dbReference type="GeneID" id="34447195"/>
<dbReference type="InterPro" id="IPR011008">
    <property type="entry name" value="Dimeric_a/b-barrel"/>
</dbReference>
<dbReference type="SUPFAM" id="SSF54909">
    <property type="entry name" value="Dimeric alpha+beta barrel"/>
    <property type="match status" value="1"/>
</dbReference>
<dbReference type="RefSeq" id="XP_022391099.1">
    <property type="nucleotide sequence ID" value="XM_022530935.1"/>
</dbReference>
<accession>A0A1F8A6K3</accession>
<dbReference type="InterPro" id="IPR051807">
    <property type="entry name" value="Sec-metab_biosynth-assoc"/>
</dbReference>
<dbReference type="InterPro" id="IPR005545">
    <property type="entry name" value="YCII"/>
</dbReference>
<feature type="domain" description="YCII-related" evidence="2">
    <location>
        <begin position="35"/>
        <end position="126"/>
    </location>
</feature>
<sequence>MTRLLNPVLTALLLFSHSLPVYHSIAIMTQYQYEFLVSIPDRPGVLPVRMSLRPRHLAKLGPRVEAGQVVFGGAMLSREPAKGEGPNVTGSVMLVKANSEDEVRQIILDDAYAADVWDLGKVTITPFKCAVRTAI</sequence>
<protein>
    <recommendedName>
        <fullName evidence="2">YCII-related domain-containing protein</fullName>
    </recommendedName>
</protein>
<dbReference type="Proteomes" id="UP000179179">
    <property type="component" value="Unassembled WGS sequence"/>
</dbReference>
<organism evidence="3 4">
    <name type="scientific">Aspergillus bombycis</name>
    <dbReference type="NCBI Taxonomy" id="109264"/>
    <lineage>
        <taxon>Eukaryota</taxon>
        <taxon>Fungi</taxon>
        <taxon>Dikarya</taxon>
        <taxon>Ascomycota</taxon>
        <taxon>Pezizomycotina</taxon>
        <taxon>Eurotiomycetes</taxon>
        <taxon>Eurotiomycetidae</taxon>
        <taxon>Eurotiales</taxon>
        <taxon>Aspergillaceae</taxon>
        <taxon>Aspergillus</taxon>
    </lineage>
</organism>
<dbReference type="EMBL" id="LYCR01000024">
    <property type="protein sequence ID" value="OGM47382.1"/>
    <property type="molecule type" value="Genomic_DNA"/>
</dbReference>
<dbReference type="PANTHER" id="PTHR33606">
    <property type="entry name" value="PROTEIN YCII"/>
    <property type="match status" value="1"/>
</dbReference>
<dbReference type="OrthoDB" id="5519740at2759"/>
<keyword evidence="1" id="KW-0732">Signal</keyword>
<reference evidence="3 4" key="1">
    <citation type="journal article" date="2016" name="Genome Biol. Evol.">
        <title>Draft genome sequence of an aflatoxigenic Aspergillus species, A. bombycis.</title>
        <authorList>
            <person name="Moore G.G."/>
            <person name="Mack B.M."/>
            <person name="Beltz S.B."/>
            <person name="Gilbert M.K."/>
        </authorList>
    </citation>
    <scope>NUCLEOTIDE SEQUENCE [LARGE SCALE GENOMIC DNA]</scope>
    <source>
        <strain evidence="4">NRRL 26010</strain>
    </source>
</reference>
<dbReference type="Pfam" id="PF03795">
    <property type="entry name" value="YCII"/>
    <property type="match status" value="1"/>
</dbReference>
<keyword evidence="4" id="KW-1185">Reference proteome</keyword>